<name>A2FS77_TRIV3</name>
<keyword evidence="3" id="KW-1185">Reference proteome</keyword>
<reference evidence="2" key="1">
    <citation type="submission" date="2006-10" db="EMBL/GenBank/DDBJ databases">
        <authorList>
            <person name="Amadeo P."/>
            <person name="Zhao Q."/>
            <person name="Wortman J."/>
            <person name="Fraser-Liggett C."/>
            <person name="Carlton J."/>
        </authorList>
    </citation>
    <scope>NUCLEOTIDE SEQUENCE</scope>
    <source>
        <strain evidence="2">G3</strain>
    </source>
</reference>
<organism evidence="2 3">
    <name type="scientific">Trichomonas vaginalis (strain ATCC PRA-98 / G3)</name>
    <dbReference type="NCBI Taxonomy" id="412133"/>
    <lineage>
        <taxon>Eukaryota</taxon>
        <taxon>Metamonada</taxon>
        <taxon>Parabasalia</taxon>
        <taxon>Trichomonadida</taxon>
        <taxon>Trichomonadidae</taxon>
        <taxon>Trichomonas</taxon>
    </lineage>
</organism>
<accession>A2FS77</accession>
<sequence>MERSDTLLQEPQGSQSLRKGASGLLRIHQQRPFHLASADQRFGEAILRLRAPRLPIITKGSLRAPENPSAEAFSFGLC</sequence>
<protein>
    <submittedName>
        <fullName evidence="2">Uncharacterized protein</fullName>
    </submittedName>
</protein>
<dbReference type="VEuPathDB" id="TrichDB:TVAG_164920"/>
<feature type="compositionally biased region" description="Polar residues" evidence="1">
    <location>
        <begin position="1"/>
        <end position="17"/>
    </location>
</feature>
<proteinExistence type="predicted"/>
<evidence type="ECO:0000313" key="3">
    <source>
        <dbReference type="Proteomes" id="UP000001542"/>
    </source>
</evidence>
<dbReference type="EMBL" id="DS113979">
    <property type="protein sequence ID" value="EAX92247.1"/>
    <property type="molecule type" value="Genomic_DNA"/>
</dbReference>
<dbReference type="InParanoid" id="A2FS77"/>
<dbReference type="VEuPathDB" id="TrichDB:TVAGG3_0757000"/>
<dbReference type="Proteomes" id="UP000001542">
    <property type="component" value="Unassembled WGS sequence"/>
</dbReference>
<reference evidence="2" key="2">
    <citation type="journal article" date="2007" name="Science">
        <title>Draft genome sequence of the sexually transmitted pathogen Trichomonas vaginalis.</title>
        <authorList>
            <person name="Carlton J.M."/>
            <person name="Hirt R.P."/>
            <person name="Silva J.C."/>
            <person name="Delcher A.L."/>
            <person name="Schatz M."/>
            <person name="Zhao Q."/>
            <person name="Wortman J.R."/>
            <person name="Bidwell S.L."/>
            <person name="Alsmark U.C.M."/>
            <person name="Besteiro S."/>
            <person name="Sicheritz-Ponten T."/>
            <person name="Noel C.J."/>
            <person name="Dacks J.B."/>
            <person name="Foster P.G."/>
            <person name="Simillion C."/>
            <person name="Van de Peer Y."/>
            <person name="Miranda-Saavedra D."/>
            <person name="Barton G.J."/>
            <person name="Westrop G.D."/>
            <person name="Mueller S."/>
            <person name="Dessi D."/>
            <person name="Fiori P.L."/>
            <person name="Ren Q."/>
            <person name="Paulsen I."/>
            <person name="Zhang H."/>
            <person name="Bastida-Corcuera F.D."/>
            <person name="Simoes-Barbosa A."/>
            <person name="Brown M.T."/>
            <person name="Hayes R.D."/>
            <person name="Mukherjee M."/>
            <person name="Okumura C.Y."/>
            <person name="Schneider R."/>
            <person name="Smith A.J."/>
            <person name="Vanacova S."/>
            <person name="Villalvazo M."/>
            <person name="Haas B.J."/>
            <person name="Pertea M."/>
            <person name="Feldblyum T.V."/>
            <person name="Utterback T.R."/>
            <person name="Shu C.L."/>
            <person name="Osoegawa K."/>
            <person name="de Jong P.J."/>
            <person name="Hrdy I."/>
            <person name="Horvathova L."/>
            <person name="Zubacova Z."/>
            <person name="Dolezal P."/>
            <person name="Malik S.B."/>
            <person name="Logsdon J.M. Jr."/>
            <person name="Henze K."/>
            <person name="Gupta A."/>
            <person name="Wang C.C."/>
            <person name="Dunne R.L."/>
            <person name="Upcroft J.A."/>
            <person name="Upcroft P."/>
            <person name="White O."/>
            <person name="Salzberg S.L."/>
            <person name="Tang P."/>
            <person name="Chiu C.-H."/>
            <person name="Lee Y.-S."/>
            <person name="Embley T.M."/>
            <person name="Coombs G.H."/>
            <person name="Mottram J.C."/>
            <person name="Tachezy J."/>
            <person name="Fraser-Liggett C.M."/>
            <person name="Johnson P.J."/>
        </authorList>
    </citation>
    <scope>NUCLEOTIDE SEQUENCE [LARGE SCALE GENOMIC DNA]</scope>
    <source>
        <strain evidence="2">G3</strain>
    </source>
</reference>
<dbReference type="AlphaFoldDB" id="A2FS77"/>
<gene>
    <name evidence="2" type="ORF">TVAG_164920</name>
</gene>
<evidence type="ECO:0000313" key="2">
    <source>
        <dbReference type="EMBL" id="EAX92247.1"/>
    </source>
</evidence>
<evidence type="ECO:0000256" key="1">
    <source>
        <dbReference type="SAM" id="MobiDB-lite"/>
    </source>
</evidence>
<feature type="region of interest" description="Disordered" evidence="1">
    <location>
        <begin position="1"/>
        <end position="20"/>
    </location>
</feature>